<accession>A0A841M7Y4</accession>
<dbReference type="EMBL" id="JACIIU010000020">
    <property type="protein sequence ID" value="MBB6262258.1"/>
    <property type="molecule type" value="Genomic_DNA"/>
</dbReference>
<feature type="region of interest" description="Disordered" evidence="1">
    <location>
        <begin position="24"/>
        <end position="104"/>
    </location>
</feature>
<keyword evidence="3" id="KW-1185">Reference proteome</keyword>
<dbReference type="RefSeq" id="WP_184224354.1">
    <property type="nucleotide sequence ID" value="NZ_JACIIU010000020.1"/>
</dbReference>
<comment type="caution">
    <text evidence="2">The sequence shown here is derived from an EMBL/GenBank/DDBJ whole genome shotgun (WGS) entry which is preliminary data.</text>
</comment>
<sequence length="104" mass="11521">MQHLLQKLAIATLLLSVVGCQNTPDRSYSSIRDAPLEPGQTTFQRQRASSSREFIPLGDAPLEPGETNFQRQRNEDGLPEPGQIMMEGPESSELIPEPGQTEMQ</sequence>
<dbReference type="AlphaFoldDB" id="A0A841M7Y4"/>
<gene>
    <name evidence="2" type="ORF">FHS77_002830</name>
</gene>
<evidence type="ECO:0000313" key="2">
    <source>
        <dbReference type="EMBL" id="MBB6262258.1"/>
    </source>
</evidence>
<dbReference type="Proteomes" id="UP000555393">
    <property type="component" value="Unassembled WGS sequence"/>
</dbReference>
<organism evidence="2 3">
    <name type="scientific">Paenochrobactrum gallinarii</name>
    <dbReference type="NCBI Taxonomy" id="643673"/>
    <lineage>
        <taxon>Bacteria</taxon>
        <taxon>Pseudomonadati</taxon>
        <taxon>Pseudomonadota</taxon>
        <taxon>Alphaproteobacteria</taxon>
        <taxon>Hyphomicrobiales</taxon>
        <taxon>Brucellaceae</taxon>
        <taxon>Paenochrobactrum</taxon>
    </lineage>
</organism>
<dbReference type="PROSITE" id="PS51257">
    <property type="entry name" value="PROKAR_LIPOPROTEIN"/>
    <property type="match status" value="1"/>
</dbReference>
<name>A0A841M7Y4_9HYPH</name>
<feature type="compositionally biased region" description="Polar residues" evidence="1">
    <location>
        <begin position="39"/>
        <end position="52"/>
    </location>
</feature>
<evidence type="ECO:0000313" key="3">
    <source>
        <dbReference type="Proteomes" id="UP000555393"/>
    </source>
</evidence>
<protein>
    <submittedName>
        <fullName evidence="2">Uncharacterized protein</fullName>
    </submittedName>
</protein>
<evidence type="ECO:0000256" key="1">
    <source>
        <dbReference type="SAM" id="MobiDB-lite"/>
    </source>
</evidence>
<reference evidence="2 3" key="1">
    <citation type="submission" date="2020-08" db="EMBL/GenBank/DDBJ databases">
        <title>Genomic Encyclopedia of Type Strains, Phase IV (KMG-IV): sequencing the most valuable type-strain genomes for metagenomic binning, comparative biology and taxonomic classification.</title>
        <authorList>
            <person name="Goeker M."/>
        </authorList>
    </citation>
    <scope>NUCLEOTIDE SEQUENCE [LARGE SCALE GENOMIC DNA]</scope>
    <source>
        <strain evidence="2 3">DSM 22336</strain>
    </source>
</reference>
<proteinExistence type="predicted"/>